<gene>
    <name evidence="1" type="ORF">FRX31_027321</name>
</gene>
<proteinExistence type="predicted"/>
<keyword evidence="2" id="KW-1185">Reference proteome</keyword>
<dbReference type="EMBL" id="JABWDY010033955">
    <property type="protein sequence ID" value="KAF5183093.1"/>
    <property type="molecule type" value="Genomic_DNA"/>
</dbReference>
<organism evidence="1 2">
    <name type="scientific">Thalictrum thalictroides</name>
    <name type="common">Rue-anemone</name>
    <name type="synonym">Anemone thalictroides</name>
    <dbReference type="NCBI Taxonomy" id="46969"/>
    <lineage>
        <taxon>Eukaryota</taxon>
        <taxon>Viridiplantae</taxon>
        <taxon>Streptophyta</taxon>
        <taxon>Embryophyta</taxon>
        <taxon>Tracheophyta</taxon>
        <taxon>Spermatophyta</taxon>
        <taxon>Magnoliopsida</taxon>
        <taxon>Ranunculales</taxon>
        <taxon>Ranunculaceae</taxon>
        <taxon>Thalictroideae</taxon>
        <taxon>Thalictrum</taxon>
    </lineage>
</organism>
<name>A0A7J6VDV7_THATH</name>
<sequence length="105" mass="12004">MQISFLGCAAKEGPELPSTEYANKLSWLRCERRVNSSHTLSSFCEKGKIWKHIRQNCHCITFSLTSDVLSSWKIFLMRTNSSFLAYAKERCGLGEHYSKTTFSVS</sequence>
<protein>
    <submittedName>
        <fullName evidence="1">Uncharacterized protein</fullName>
    </submittedName>
</protein>
<evidence type="ECO:0000313" key="2">
    <source>
        <dbReference type="Proteomes" id="UP000554482"/>
    </source>
</evidence>
<evidence type="ECO:0000313" key="1">
    <source>
        <dbReference type="EMBL" id="KAF5183093.1"/>
    </source>
</evidence>
<reference evidence="1 2" key="1">
    <citation type="submission" date="2020-06" db="EMBL/GenBank/DDBJ databases">
        <title>Transcriptomic and genomic resources for Thalictrum thalictroides and T. hernandezii: Facilitating candidate gene discovery in an emerging model plant lineage.</title>
        <authorList>
            <person name="Arias T."/>
            <person name="Riano-Pachon D.M."/>
            <person name="Di Stilio V.S."/>
        </authorList>
    </citation>
    <scope>NUCLEOTIDE SEQUENCE [LARGE SCALE GENOMIC DNA]</scope>
    <source>
        <strain evidence="2">cv. WT478/WT964</strain>
        <tissue evidence="1">Leaves</tissue>
    </source>
</reference>
<accession>A0A7J6VDV7</accession>
<comment type="caution">
    <text evidence="1">The sequence shown here is derived from an EMBL/GenBank/DDBJ whole genome shotgun (WGS) entry which is preliminary data.</text>
</comment>
<dbReference type="AlphaFoldDB" id="A0A7J6VDV7"/>
<dbReference type="Proteomes" id="UP000554482">
    <property type="component" value="Unassembled WGS sequence"/>
</dbReference>